<dbReference type="Gene3D" id="3.40.50.11820">
    <property type="match status" value="1"/>
</dbReference>
<organism evidence="8 9">
    <name type="scientific">Vagococcus zengguangii</name>
    <dbReference type="NCBI Taxonomy" id="2571750"/>
    <lineage>
        <taxon>Bacteria</taxon>
        <taxon>Bacillati</taxon>
        <taxon>Bacillota</taxon>
        <taxon>Bacilli</taxon>
        <taxon>Lactobacillales</taxon>
        <taxon>Enterococcaceae</taxon>
        <taxon>Vagococcus</taxon>
    </lineage>
</organism>
<dbReference type="InterPro" id="IPR043148">
    <property type="entry name" value="TagF_C"/>
</dbReference>
<dbReference type="PROSITE" id="PS50035">
    <property type="entry name" value="PLD"/>
    <property type="match status" value="1"/>
</dbReference>
<dbReference type="InterPro" id="IPR001736">
    <property type="entry name" value="PLipase_D/transphosphatidylase"/>
</dbReference>
<evidence type="ECO:0000256" key="4">
    <source>
        <dbReference type="ARBA" id="ARBA00022679"/>
    </source>
</evidence>
<evidence type="ECO:0000256" key="2">
    <source>
        <dbReference type="ARBA" id="ARBA00010488"/>
    </source>
</evidence>
<keyword evidence="4" id="KW-0808">Transferase</keyword>
<comment type="subcellular location">
    <subcellularLocation>
        <location evidence="1">Cell membrane</location>
        <topology evidence="1">Peripheral membrane protein</topology>
    </subcellularLocation>
</comment>
<protein>
    <recommendedName>
        <fullName evidence="7">PLD phosphodiesterase domain-containing protein</fullName>
    </recommendedName>
</protein>
<evidence type="ECO:0000256" key="3">
    <source>
        <dbReference type="ARBA" id="ARBA00022475"/>
    </source>
</evidence>
<name>A0A4D7CXD4_9ENTE</name>
<dbReference type="Proteomes" id="UP000298615">
    <property type="component" value="Chromosome"/>
</dbReference>
<feature type="domain" description="PLD phosphodiesterase" evidence="7">
    <location>
        <begin position="94"/>
        <end position="121"/>
    </location>
</feature>
<dbReference type="EMBL" id="CP039712">
    <property type="protein sequence ID" value="QCI87047.1"/>
    <property type="molecule type" value="Genomic_DNA"/>
</dbReference>
<evidence type="ECO:0000256" key="5">
    <source>
        <dbReference type="ARBA" id="ARBA00022944"/>
    </source>
</evidence>
<dbReference type="SUPFAM" id="SSF53756">
    <property type="entry name" value="UDP-Glycosyltransferase/glycogen phosphorylase"/>
    <property type="match status" value="1"/>
</dbReference>
<dbReference type="GO" id="GO:0047355">
    <property type="term" value="F:CDP-glycerol glycerophosphotransferase activity"/>
    <property type="evidence" value="ECO:0007669"/>
    <property type="project" value="InterPro"/>
</dbReference>
<dbReference type="PANTHER" id="PTHR37316:SF1">
    <property type="entry name" value="TEICHOIC ACID GLYCEROL-PHOSPHATE PRIMASE"/>
    <property type="match status" value="1"/>
</dbReference>
<evidence type="ECO:0000313" key="8">
    <source>
        <dbReference type="EMBL" id="QCI87047.1"/>
    </source>
</evidence>
<dbReference type="Gene3D" id="3.40.50.12580">
    <property type="match status" value="1"/>
</dbReference>
<dbReference type="GO" id="GO:0019350">
    <property type="term" value="P:teichoic acid biosynthetic process"/>
    <property type="evidence" value="ECO:0007669"/>
    <property type="project" value="UniProtKB-KW"/>
</dbReference>
<evidence type="ECO:0000313" key="9">
    <source>
        <dbReference type="Proteomes" id="UP000298615"/>
    </source>
</evidence>
<dbReference type="AlphaFoldDB" id="A0A4D7CXD4"/>
<dbReference type="Pfam" id="PF04464">
    <property type="entry name" value="Glyphos_transf"/>
    <property type="match status" value="1"/>
</dbReference>
<dbReference type="InterPro" id="IPR043149">
    <property type="entry name" value="TagF_N"/>
</dbReference>
<keyword evidence="6" id="KW-0472">Membrane</keyword>
<accession>A0A4D7CXD4</accession>
<dbReference type="GO" id="GO:0005886">
    <property type="term" value="C:plasma membrane"/>
    <property type="evidence" value="ECO:0007669"/>
    <property type="project" value="UniProtKB-SubCell"/>
</dbReference>
<dbReference type="PANTHER" id="PTHR37316">
    <property type="entry name" value="TEICHOIC ACID GLYCEROL-PHOSPHATE PRIMASE"/>
    <property type="match status" value="1"/>
</dbReference>
<proteinExistence type="inferred from homology"/>
<comment type="similarity">
    <text evidence="2">Belongs to the CDP-glycerol glycerophosphotransferase family.</text>
</comment>
<gene>
    <name evidence="8" type="ORF">FA707_08745</name>
</gene>
<evidence type="ECO:0000256" key="1">
    <source>
        <dbReference type="ARBA" id="ARBA00004202"/>
    </source>
</evidence>
<dbReference type="KEGG" id="vao:FA707_08745"/>
<dbReference type="RefSeq" id="WP_136953869.1">
    <property type="nucleotide sequence ID" value="NZ_CP039712.1"/>
</dbReference>
<keyword evidence="3" id="KW-1003">Cell membrane</keyword>
<evidence type="ECO:0000259" key="7">
    <source>
        <dbReference type="PROSITE" id="PS50035"/>
    </source>
</evidence>
<keyword evidence="5" id="KW-0777">Teichoic acid biosynthesis</keyword>
<dbReference type="GO" id="GO:0006793">
    <property type="term" value="P:phosphorus metabolic process"/>
    <property type="evidence" value="ECO:0007669"/>
    <property type="project" value="UniProtKB-ARBA"/>
</dbReference>
<evidence type="ECO:0000256" key="6">
    <source>
        <dbReference type="ARBA" id="ARBA00023136"/>
    </source>
</evidence>
<dbReference type="InterPro" id="IPR007554">
    <property type="entry name" value="Glycerophosphate_synth"/>
</dbReference>
<reference evidence="8" key="1">
    <citation type="submission" date="2019-04" db="EMBL/GenBank/DDBJ databases">
        <title>Vagococcus sp. nov., isolated from faeces of yaks (Bos grunniens).</title>
        <authorList>
            <person name="Ge Y."/>
        </authorList>
    </citation>
    <scope>NUCLEOTIDE SEQUENCE [LARGE SCALE GENOMIC DNA]</scope>
    <source>
        <strain evidence="8">MN-17</strain>
    </source>
</reference>
<keyword evidence="9" id="KW-1185">Reference proteome</keyword>
<sequence length="386" mass="44553">MRRLVTQLLKRTYMTTVKLASQLGNSGSSQQRVVYILTFPDNNDQLIQQLKQSVEVKQLVILYDKKLVQEVVQYQSLGIECIAINSGQFFAKGLAMLKQAKVVVIDNYIAFLGAITFDKTTKVYQIWHASGAIKCFGWEDPKTKQRTTADQKRFQAVYDATDYYVVGSQEMADVFESSYHQPRTKMLVTGVPRTDYFFDLKNKEQAQLKFKQLFPEAQHKQVVLYAPTYRESELSVKKWQEQLPELSDDYFVLGKVHPHMMSQLSSETLTNLQMDLRGLSLRELLYSIDVLITDYSSIPFEYELANPKGITIYYTFDLDDYQQTVGVQSDFYQRFGIRPVLSKKTLNQAFNQLTANQNGRLKSWNQANDGAATKRLVQHIEQQLKK</sequence>
<dbReference type="InterPro" id="IPR051612">
    <property type="entry name" value="Teichoic_Acid_Biosynth"/>
</dbReference>